<dbReference type="EMBL" id="JAFLQW010000236">
    <property type="protein sequence ID" value="MBO0349167.1"/>
    <property type="molecule type" value="Genomic_DNA"/>
</dbReference>
<dbReference type="RefSeq" id="WP_207087702.1">
    <property type="nucleotide sequence ID" value="NZ_JAFLQW010000236.1"/>
</dbReference>
<evidence type="ECO:0000313" key="1">
    <source>
        <dbReference type="EMBL" id="MBO0349167.1"/>
    </source>
</evidence>
<comment type="caution">
    <text evidence="1">The sequence shown here is derived from an EMBL/GenBank/DDBJ whole genome shotgun (WGS) entry which is preliminary data.</text>
</comment>
<protein>
    <submittedName>
        <fullName evidence="1">Uncharacterized protein</fullName>
    </submittedName>
</protein>
<proteinExistence type="predicted"/>
<gene>
    <name evidence="1" type="ORF">J0895_08635</name>
</gene>
<sequence>MTLAALNQEQLESNRVATRAWGITPEDLDPTLALSYFYTRYFFPFYLVRVHGVGNSSVTNRT</sequence>
<dbReference type="Proteomes" id="UP000664844">
    <property type="component" value="Unassembled WGS sequence"/>
</dbReference>
<organism evidence="1 2">
    <name type="scientific">Phormidium pseudopriestleyi FRX01</name>
    <dbReference type="NCBI Taxonomy" id="1759528"/>
    <lineage>
        <taxon>Bacteria</taxon>
        <taxon>Bacillati</taxon>
        <taxon>Cyanobacteriota</taxon>
        <taxon>Cyanophyceae</taxon>
        <taxon>Oscillatoriophycideae</taxon>
        <taxon>Oscillatoriales</taxon>
        <taxon>Oscillatoriaceae</taxon>
        <taxon>Phormidium</taxon>
    </lineage>
</organism>
<name>A0ABS3FS11_9CYAN</name>
<evidence type="ECO:0000313" key="2">
    <source>
        <dbReference type="Proteomes" id="UP000664844"/>
    </source>
</evidence>
<reference evidence="1 2" key="1">
    <citation type="submission" date="2021-03" db="EMBL/GenBank/DDBJ databases">
        <title>Metabolic Capacity of the Antarctic Cyanobacterium Phormidium pseudopriestleyi that Sustains Oxygenic Photosynthesis in the Presence of Hydrogen Sulfide.</title>
        <authorList>
            <person name="Lumian J.E."/>
            <person name="Jungblut A.D."/>
            <person name="Dillon M.L."/>
            <person name="Hawes I."/>
            <person name="Doran P.T."/>
            <person name="Mackey T.J."/>
            <person name="Dick G.J."/>
            <person name="Grettenberger C.L."/>
            <person name="Sumner D.Y."/>
        </authorList>
    </citation>
    <scope>NUCLEOTIDE SEQUENCE [LARGE SCALE GENOMIC DNA]</scope>
    <source>
        <strain evidence="1 2">FRX01</strain>
    </source>
</reference>
<accession>A0ABS3FS11</accession>
<keyword evidence="2" id="KW-1185">Reference proteome</keyword>